<dbReference type="PANTHER" id="PTHR42756:SF2">
    <property type="entry name" value="MARR FAMILY REGULATORY PROTEIN"/>
    <property type="match status" value="1"/>
</dbReference>
<dbReference type="InterPro" id="IPR036390">
    <property type="entry name" value="WH_DNA-bd_sf"/>
</dbReference>
<dbReference type="Pfam" id="PF22381">
    <property type="entry name" value="Staph_reg_Sar_Rot"/>
    <property type="match status" value="1"/>
</dbReference>
<evidence type="ECO:0000256" key="7">
    <source>
        <dbReference type="ARBA" id="ARBA00047207"/>
    </source>
</evidence>
<dbReference type="Gene3D" id="1.10.10.10">
    <property type="entry name" value="Winged helix-like DNA-binding domain superfamily/Winged helix DNA-binding domain"/>
    <property type="match status" value="1"/>
</dbReference>
<evidence type="ECO:0000313" key="9">
    <source>
        <dbReference type="EMBL" id="MBF4692690.1"/>
    </source>
</evidence>
<evidence type="ECO:0000256" key="4">
    <source>
        <dbReference type="ARBA" id="ARBA00023163"/>
    </source>
</evidence>
<protein>
    <recommendedName>
        <fullName evidence="6">HTH-type transcriptional regulator SarZ</fullName>
    </recommendedName>
    <alternativeName>
        <fullName evidence="7">Staphylococcal accessory regulator Z</fullName>
    </alternativeName>
</protein>
<dbReference type="SMART" id="SM00347">
    <property type="entry name" value="HTH_MARR"/>
    <property type="match status" value="1"/>
</dbReference>
<evidence type="ECO:0000256" key="6">
    <source>
        <dbReference type="ARBA" id="ARBA00047188"/>
    </source>
</evidence>
<keyword evidence="2" id="KW-0805">Transcription regulation</keyword>
<evidence type="ECO:0000256" key="2">
    <source>
        <dbReference type="ARBA" id="ARBA00023015"/>
    </source>
</evidence>
<dbReference type="PRINTS" id="PR00598">
    <property type="entry name" value="HTHMARR"/>
</dbReference>
<dbReference type="EMBL" id="JADKNH010000003">
    <property type="protein sequence ID" value="MBF4692690.1"/>
    <property type="molecule type" value="Genomic_DNA"/>
</dbReference>
<sequence>MENQKTESVGKLISIIHRQAQIYLNAKLNPYGLNYSEYISLANLSPDNSGNNQKHLSDILIIDGALTTRAMKSLENKGYIIREKSKSDKRANNVKLTIKGIEMQPIILSALKDWTDVILEGMNEEEKDDIIQKLTVMSANALNVTKGTSYEKT</sequence>
<feature type="domain" description="HTH marR-type" evidence="8">
    <location>
        <begin position="6"/>
        <end position="139"/>
    </location>
</feature>
<comment type="caution">
    <text evidence="9">The sequence shown here is derived from an EMBL/GenBank/DDBJ whole genome shotgun (WGS) entry which is preliminary data.</text>
</comment>
<evidence type="ECO:0000313" key="10">
    <source>
        <dbReference type="Proteomes" id="UP000614200"/>
    </source>
</evidence>
<reference evidence="9 10" key="1">
    <citation type="submission" date="2020-11" db="EMBL/GenBank/DDBJ databases">
        <title>Fusibacter basophilias sp. nov.</title>
        <authorList>
            <person name="Qiu D."/>
        </authorList>
    </citation>
    <scope>NUCLEOTIDE SEQUENCE [LARGE SCALE GENOMIC DNA]</scope>
    <source>
        <strain evidence="9 10">Q10-2</strain>
    </source>
</reference>
<keyword evidence="10" id="KW-1185">Reference proteome</keyword>
<dbReference type="SUPFAM" id="SSF46785">
    <property type="entry name" value="Winged helix' DNA-binding domain"/>
    <property type="match status" value="1"/>
</dbReference>
<comment type="similarity">
    <text evidence="5">Belongs to the SarZ family.</text>
</comment>
<evidence type="ECO:0000256" key="1">
    <source>
        <dbReference type="ARBA" id="ARBA00004496"/>
    </source>
</evidence>
<keyword evidence="4" id="KW-0804">Transcription</keyword>
<dbReference type="PROSITE" id="PS50995">
    <property type="entry name" value="HTH_MARR_2"/>
    <property type="match status" value="1"/>
</dbReference>
<accession>A0ABR9ZQF0</accession>
<dbReference type="RefSeq" id="WP_194700930.1">
    <property type="nucleotide sequence ID" value="NZ_JADKNH010000003.1"/>
</dbReference>
<organism evidence="9 10">
    <name type="scientific">Fusibacter ferrireducens</name>
    <dbReference type="NCBI Taxonomy" id="2785058"/>
    <lineage>
        <taxon>Bacteria</taxon>
        <taxon>Bacillati</taxon>
        <taxon>Bacillota</taxon>
        <taxon>Clostridia</taxon>
        <taxon>Eubacteriales</taxon>
        <taxon>Eubacteriales Family XII. Incertae Sedis</taxon>
        <taxon>Fusibacter</taxon>
    </lineage>
</organism>
<evidence type="ECO:0000256" key="3">
    <source>
        <dbReference type="ARBA" id="ARBA00023125"/>
    </source>
</evidence>
<name>A0ABR9ZQF0_9FIRM</name>
<evidence type="ECO:0000256" key="5">
    <source>
        <dbReference type="ARBA" id="ARBA00046337"/>
    </source>
</evidence>
<comment type="subcellular location">
    <subcellularLocation>
        <location evidence="1">Cytoplasm</location>
    </subcellularLocation>
</comment>
<dbReference type="InterPro" id="IPR000835">
    <property type="entry name" value="HTH_MarR-typ"/>
</dbReference>
<evidence type="ECO:0000259" key="8">
    <source>
        <dbReference type="PROSITE" id="PS50995"/>
    </source>
</evidence>
<dbReference type="InterPro" id="IPR036388">
    <property type="entry name" value="WH-like_DNA-bd_sf"/>
</dbReference>
<gene>
    <name evidence="9" type="ORF">ISU02_06150</name>
</gene>
<proteinExistence type="inferred from homology"/>
<dbReference type="InterPro" id="IPR055166">
    <property type="entry name" value="Transc_reg_Sar_Rot_HTH"/>
</dbReference>
<dbReference type="Proteomes" id="UP000614200">
    <property type="component" value="Unassembled WGS sequence"/>
</dbReference>
<dbReference type="PANTHER" id="PTHR42756">
    <property type="entry name" value="TRANSCRIPTIONAL REGULATOR, MARR"/>
    <property type="match status" value="1"/>
</dbReference>
<keyword evidence="3" id="KW-0238">DNA-binding</keyword>